<dbReference type="PROSITE" id="PS00934">
    <property type="entry name" value="GLYOXALASE_I_1"/>
    <property type="match status" value="1"/>
</dbReference>
<proteinExistence type="predicted"/>
<dbReference type="GO" id="GO:0004462">
    <property type="term" value="F:lactoylglutathione lyase activity"/>
    <property type="evidence" value="ECO:0007669"/>
    <property type="project" value="InterPro"/>
</dbReference>
<dbReference type="Pfam" id="PF00903">
    <property type="entry name" value="Glyoxalase"/>
    <property type="match status" value="1"/>
</dbReference>
<dbReference type="InterPro" id="IPR004360">
    <property type="entry name" value="Glyas_Fos-R_dOase_dom"/>
</dbReference>
<feature type="domain" description="VOC" evidence="2">
    <location>
        <begin position="159"/>
        <end position="304"/>
    </location>
</feature>
<dbReference type="Gene3D" id="3.30.530.20">
    <property type="match status" value="1"/>
</dbReference>
<reference evidence="3 4" key="1">
    <citation type="submission" date="2019-03" db="EMBL/GenBank/DDBJ databases">
        <title>Deep-cultivation of Planctomycetes and their phenomic and genomic characterization uncovers novel biology.</title>
        <authorList>
            <person name="Wiegand S."/>
            <person name="Jogler M."/>
            <person name="Boedeker C."/>
            <person name="Pinto D."/>
            <person name="Vollmers J."/>
            <person name="Rivas-Marin E."/>
            <person name="Kohn T."/>
            <person name="Peeters S.H."/>
            <person name="Heuer A."/>
            <person name="Rast P."/>
            <person name="Oberbeckmann S."/>
            <person name="Bunk B."/>
            <person name="Jeske O."/>
            <person name="Meyerdierks A."/>
            <person name="Storesund J.E."/>
            <person name="Kallscheuer N."/>
            <person name="Luecker S."/>
            <person name="Lage O.M."/>
            <person name="Pohl T."/>
            <person name="Merkel B.J."/>
            <person name="Hornburger P."/>
            <person name="Mueller R.-W."/>
            <person name="Bruemmer F."/>
            <person name="Labrenz M."/>
            <person name="Spormann A.M."/>
            <person name="Op den Camp H."/>
            <person name="Overmann J."/>
            <person name="Amann R."/>
            <person name="Jetten M.S.M."/>
            <person name="Mascher T."/>
            <person name="Medema M.H."/>
            <person name="Devos D.P."/>
            <person name="Kaster A.-K."/>
            <person name="Ovreas L."/>
            <person name="Rohde M."/>
            <person name="Galperin M.Y."/>
            <person name="Jogler C."/>
        </authorList>
    </citation>
    <scope>NUCLEOTIDE SEQUENCE [LARGE SCALE GENOMIC DNA]</scope>
    <source>
        <strain evidence="3 4">V144</strain>
    </source>
</reference>
<dbReference type="Proteomes" id="UP000318704">
    <property type="component" value="Chromosome"/>
</dbReference>
<evidence type="ECO:0000256" key="1">
    <source>
        <dbReference type="ARBA" id="ARBA00022723"/>
    </source>
</evidence>
<dbReference type="GO" id="GO:0046491">
    <property type="term" value="P:L-methylmalonyl-CoA metabolic process"/>
    <property type="evidence" value="ECO:0007669"/>
    <property type="project" value="TreeGrafter"/>
</dbReference>
<dbReference type="Gene3D" id="3.10.180.10">
    <property type="entry name" value="2,3-Dihydroxybiphenyl 1,2-Dioxygenase, domain 1"/>
    <property type="match status" value="1"/>
</dbReference>
<dbReference type="InterPro" id="IPR029068">
    <property type="entry name" value="Glyas_Bleomycin-R_OHBP_Dase"/>
</dbReference>
<dbReference type="GO" id="GO:0004493">
    <property type="term" value="F:methylmalonyl-CoA epimerase activity"/>
    <property type="evidence" value="ECO:0007669"/>
    <property type="project" value="TreeGrafter"/>
</dbReference>
<accession>A0A517VSF9</accession>
<dbReference type="RefSeq" id="WP_144983101.1">
    <property type="nucleotide sequence ID" value="NZ_CP037920.1"/>
</dbReference>
<dbReference type="InterPro" id="IPR023393">
    <property type="entry name" value="START-like_dom_sf"/>
</dbReference>
<dbReference type="AlphaFoldDB" id="A0A517VSF9"/>
<evidence type="ECO:0000313" key="4">
    <source>
        <dbReference type="Proteomes" id="UP000318704"/>
    </source>
</evidence>
<dbReference type="PANTHER" id="PTHR43048:SF3">
    <property type="entry name" value="METHYLMALONYL-COA EPIMERASE, MITOCHONDRIAL"/>
    <property type="match status" value="1"/>
</dbReference>
<dbReference type="SUPFAM" id="SSF55961">
    <property type="entry name" value="Bet v1-like"/>
    <property type="match status" value="1"/>
</dbReference>
<evidence type="ECO:0000259" key="2">
    <source>
        <dbReference type="PROSITE" id="PS51819"/>
    </source>
</evidence>
<evidence type="ECO:0000313" key="3">
    <source>
        <dbReference type="EMBL" id="QDT95889.1"/>
    </source>
</evidence>
<sequence length="308" mass="33127">MASIRKEIVIAAPAATVWDAIQDIGAIHTRVAPGFVTNTTLEDGGGIRVVTFSDGLVLRERIISVDGDSRRLVWSVVAGPFEHHNASAQVIGDNQGCRVVWTADLLPNELADTVAEIMERGLGLTKQTQEAATASTRAIQAQPGADPNQYVFCPASRPTLHHVSLFVADMEASTRFYTIGLGLTVREEFRDIIGKRASGEFPFGVASVFLEAGDGRYVELHPAGQWPMSPPGFPLNHLALGVADVDAAYARALAAGGTPTDIPIPEQRWDGTPLDVIMSGDRPEPMRMAFVLGPSRELIELYQATMAN</sequence>
<dbReference type="InterPro" id="IPR018146">
    <property type="entry name" value="Glyoxalase_1_CS"/>
</dbReference>
<dbReference type="PROSITE" id="PS51819">
    <property type="entry name" value="VOC"/>
    <property type="match status" value="1"/>
</dbReference>
<dbReference type="Pfam" id="PF10604">
    <property type="entry name" value="Polyketide_cyc2"/>
    <property type="match status" value="1"/>
</dbReference>
<dbReference type="CDD" id="cd06587">
    <property type="entry name" value="VOC"/>
    <property type="match status" value="1"/>
</dbReference>
<dbReference type="InterPro" id="IPR019587">
    <property type="entry name" value="Polyketide_cyclase/dehydratase"/>
</dbReference>
<gene>
    <name evidence="3" type="ORF">V144x_13380</name>
</gene>
<name>A0A517VSF9_9PLAN</name>
<dbReference type="CDD" id="cd07821">
    <property type="entry name" value="PYR_PYL_RCAR_like"/>
    <property type="match status" value="1"/>
</dbReference>
<dbReference type="GO" id="GO:0046872">
    <property type="term" value="F:metal ion binding"/>
    <property type="evidence" value="ECO:0007669"/>
    <property type="project" value="UniProtKB-KW"/>
</dbReference>
<dbReference type="InterPro" id="IPR037523">
    <property type="entry name" value="VOC_core"/>
</dbReference>
<dbReference type="InterPro" id="IPR051785">
    <property type="entry name" value="MMCE/EMCE_epimerase"/>
</dbReference>
<dbReference type="PANTHER" id="PTHR43048">
    <property type="entry name" value="METHYLMALONYL-COA EPIMERASE"/>
    <property type="match status" value="1"/>
</dbReference>
<keyword evidence="1" id="KW-0479">Metal-binding</keyword>
<organism evidence="3 4">
    <name type="scientific">Gimesia aquarii</name>
    <dbReference type="NCBI Taxonomy" id="2527964"/>
    <lineage>
        <taxon>Bacteria</taxon>
        <taxon>Pseudomonadati</taxon>
        <taxon>Planctomycetota</taxon>
        <taxon>Planctomycetia</taxon>
        <taxon>Planctomycetales</taxon>
        <taxon>Planctomycetaceae</taxon>
        <taxon>Gimesia</taxon>
    </lineage>
</organism>
<dbReference type="SUPFAM" id="SSF54593">
    <property type="entry name" value="Glyoxalase/Bleomycin resistance protein/Dihydroxybiphenyl dioxygenase"/>
    <property type="match status" value="1"/>
</dbReference>
<protein>
    <submittedName>
        <fullName evidence="3">Polyketide cyclase / dehydrase and lipid transport</fullName>
    </submittedName>
</protein>
<dbReference type="EMBL" id="CP037920">
    <property type="protein sequence ID" value="QDT95889.1"/>
    <property type="molecule type" value="Genomic_DNA"/>
</dbReference>
<dbReference type="KEGG" id="gaw:V144x_13380"/>